<dbReference type="InterPro" id="IPR032687">
    <property type="entry name" value="AraC-type_N"/>
</dbReference>
<dbReference type="RefSeq" id="WP_407650927.1">
    <property type="nucleotide sequence ID" value="NZ_AP027734.1"/>
</dbReference>
<evidence type="ECO:0000313" key="4">
    <source>
        <dbReference type="Proteomes" id="UP001321477"/>
    </source>
</evidence>
<dbReference type="SMART" id="SM00342">
    <property type="entry name" value="HTH_ARAC"/>
    <property type="match status" value="1"/>
</dbReference>
<keyword evidence="1" id="KW-0238">DNA-binding</keyword>
<dbReference type="InterPro" id="IPR018060">
    <property type="entry name" value="HTH_AraC"/>
</dbReference>
<dbReference type="Pfam" id="PF12833">
    <property type="entry name" value="HTH_18"/>
    <property type="match status" value="1"/>
</dbReference>
<proteinExistence type="predicted"/>
<dbReference type="Proteomes" id="UP001321477">
    <property type="component" value="Chromosome"/>
</dbReference>
<dbReference type="Pfam" id="PF12625">
    <property type="entry name" value="Arabinose_bd"/>
    <property type="match status" value="1"/>
</dbReference>
<reference evidence="4" key="1">
    <citation type="journal article" date="2019" name="Int. J. Syst. Evol. Microbiol.">
        <title>The Global Catalogue of Microorganisms (GCM) 10K type strain sequencing project: providing services to taxonomists for standard genome sequencing and annotation.</title>
        <authorList>
            <consortium name="The Broad Institute Genomics Platform"/>
            <consortium name="The Broad Institute Genome Sequencing Center for Infectious Disease"/>
            <person name="Wu L."/>
            <person name="Ma J."/>
        </authorList>
    </citation>
    <scope>NUCLEOTIDE SEQUENCE [LARGE SCALE GENOMIC DNA]</scope>
    <source>
        <strain evidence="4">NBRC 109019</strain>
    </source>
</reference>
<dbReference type="EMBL" id="AP027734">
    <property type="protein sequence ID" value="BDZ56083.1"/>
    <property type="molecule type" value="Genomic_DNA"/>
</dbReference>
<accession>A0ABN6YFT8</accession>
<organism evidence="3 4">
    <name type="scientific">Agromyces marinus</name>
    <dbReference type="NCBI Taxonomy" id="1389020"/>
    <lineage>
        <taxon>Bacteria</taxon>
        <taxon>Bacillati</taxon>
        <taxon>Actinomycetota</taxon>
        <taxon>Actinomycetes</taxon>
        <taxon>Micrococcales</taxon>
        <taxon>Microbacteriaceae</taxon>
        <taxon>Agromyces</taxon>
    </lineage>
</organism>
<sequence length="354" mass="38102">MSEPVAVTPSSAVITPNIIRYLLQVADEHGVSLDRALRAASLTRAAIDSPALRVSYRQGRAIIEQAVMLVPVPALGLEVGRRQPITASGLLGLAMMSSATLREAVNVGLRFQNLAGSMVRFSSAEEVGALVVTAALRESVSAVGTFLVEEAFANFTRMAHEITVSARPGMVELTHPAGTDAEVYRELFGSAVRFSAPRNAWHVPLAAAHAPLPSADAWTHRDTVAMLEAQTENLVERQELVAVLAVQIEQALPEVLPLAAHARALATSERTLRRRLLEVGASYSGVLDDVRKRLAAELFTSPTLTTAEIAFRLGYRDDRSLRRSTLRWFGSSPAALHATAGRGSNLPRKHETPA</sequence>
<dbReference type="PANTHER" id="PTHR47894:SF1">
    <property type="entry name" value="HTH-TYPE TRANSCRIPTIONAL REGULATOR VQSM"/>
    <property type="match status" value="1"/>
</dbReference>
<evidence type="ECO:0000259" key="2">
    <source>
        <dbReference type="PROSITE" id="PS01124"/>
    </source>
</evidence>
<evidence type="ECO:0000313" key="3">
    <source>
        <dbReference type="EMBL" id="BDZ56083.1"/>
    </source>
</evidence>
<protein>
    <submittedName>
        <fullName evidence="3">Transcriptional regulator</fullName>
    </submittedName>
</protein>
<keyword evidence="4" id="KW-1185">Reference proteome</keyword>
<dbReference type="PANTHER" id="PTHR47894">
    <property type="entry name" value="HTH-TYPE TRANSCRIPTIONAL REGULATOR GADX"/>
    <property type="match status" value="1"/>
</dbReference>
<feature type="domain" description="HTH araC/xylS-type" evidence="2">
    <location>
        <begin position="238"/>
        <end position="339"/>
    </location>
</feature>
<dbReference type="PROSITE" id="PS01124">
    <property type="entry name" value="HTH_ARAC_FAMILY_2"/>
    <property type="match status" value="1"/>
</dbReference>
<evidence type="ECO:0000256" key="1">
    <source>
        <dbReference type="ARBA" id="ARBA00023125"/>
    </source>
</evidence>
<dbReference type="Gene3D" id="1.10.10.60">
    <property type="entry name" value="Homeodomain-like"/>
    <property type="match status" value="1"/>
</dbReference>
<name>A0ABN6YFT8_9MICO</name>
<gene>
    <name evidence="3" type="ORF">GCM10025870_31560</name>
</gene>